<proteinExistence type="predicted"/>
<dbReference type="EMBL" id="CM045767">
    <property type="protein sequence ID" value="KAI7999138.1"/>
    <property type="molecule type" value="Genomic_DNA"/>
</dbReference>
<evidence type="ECO:0000313" key="2">
    <source>
        <dbReference type="Proteomes" id="UP001060215"/>
    </source>
</evidence>
<sequence>MRMLSLWRQQRRTSRRKKQSEGKMALIFGGRRVRKRSNSSSSNLQEGPEKSICPAIAGLMLYCVDLDGKSYKRRKLCRRISGGFRELTPLNSTSSWPSGGSMVVTLGSAVYVLGGCISNTATNIGWLLSPNVSYFETNSPQKGWISIPNMLNRRYKGVAVAVEGKIYPWATVFDPIKNKWKPLCPPPNLSSIGRDMLLMGKKIKKILIGCMFVYDVNNNTWEILPDKDEGLAFIRRSYNNLLGVGNSLYWTRLGIIH</sequence>
<keyword evidence="2" id="KW-1185">Reference proteome</keyword>
<name>A0ACC0GET2_9ERIC</name>
<gene>
    <name evidence="1" type="ORF">LOK49_LG10G00945</name>
</gene>
<protein>
    <submittedName>
        <fullName evidence="1">F-box/kelch-repeat protein</fullName>
    </submittedName>
</protein>
<organism evidence="1 2">
    <name type="scientific">Camellia lanceoleosa</name>
    <dbReference type="NCBI Taxonomy" id="1840588"/>
    <lineage>
        <taxon>Eukaryota</taxon>
        <taxon>Viridiplantae</taxon>
        <taxon>Streptophyta</taxon>
        <taxon>Embryophyta</taxon>
        <taxon>Tracheophyta</taxon>
        <taxon>Spermatophyta</taxon>
        <taxon>Magnoliopsida</taxon>
        <taxon>eudicotyledons</taxon>
        <taxon>Gunneridae</taxon>
        <taxon>Pentapetalae</taxon>
        <taxon>asterids</taxon>
        <taxon>Ericales</taxon>
        <taxon>Theaceae</taxon>
        <taxon>Camellia</taxon>
    </lineage>
</organism>
<reference evidence="1 2" key="1">
    <citation type="journal article" date="2022" name="Plant J.">
        <title>Chromosome-level genome of Camellia lanceoleosa provides a valuable resource for understanding genome evolution and self-incompatibility.</title>
        <authorList>
            <person name="Gong W."/>
            <person name="Xiao S."/>
            <person name="Wang L."/>
            <person name="Liao Z."/>
            <person name="Chang Y."/>
            <person name="Mo W."/>
            <person name="Hu G."/>
            <person name="Li W."/>
            <person name="Zhao G."/>
            <person name="Zhu H."/>
            <person name="Hu X."/>
            <person name="Ji K."/>
            <person name="Xiang X."/>
            <person name="Song Q."/>
            <person name="Yuan D."/>
            <person name="Jin S."/>
            <person name="Zhang L."/>
        </authorList>
    </citation>
    <scope>NUCLEOTIDE SEQUENCE [LARGE SCALE GENOMIC DNA]</scope>
    <source>
        <strain evidence="1">SQ_2022a</strain>
    </source>
</reference>
<accession>A0ACC0GET2</accession>
<evidence type="ECO:0000313" key="1">
    <source>
        <dbReference type="EMBL" id="KAI7999138.1"/>
    </source>
</evidence>
<dbReference type="Proteomes" id="UP001060215">
    <property type="component" value="Chromosome 10"/>
</dbReference>
<comment type="caution">
    <text evidence="1">The sequence shown here is derived from an EMBL/GenBank/DDBJ whole genome shotgun (WGS) entry which is preliminary data.</text>
</comment>
<feature type="non-terminal residue" evidence="1">
    <location>
        <position position="257"/>
    </location>
</feature>